<dbReference type="PaxDb" id="44689-DDB0233258"/>
<protein>
    <submittedName>
        <fullName evidence="2">Uncharacterized protein</fullName>
    </submittedName>
</protein>
<evidence type="ECO:0000313" key="3">
    <source>
        <dbReference type="Proteomes" id="UP000002195"/>
    </source>
</evidence>
<dbReference type="OMA" id="CASNMIE"/>
<dbReference type="FunCoup" id="Q54C15">
    <property type="interactions" value="87"/>
</dbReference>
<comment type="caution">
    <text evidence="2">The sequence shown here is derived from an EMBL/GenBank/DDBJ whole genome shotgun (WGS) entry which is preliminary data.</text>
</comment>
<evidence type="ECO:0000256" key="1">
    <source>
        <dbReference type="SAM" id="SignalP"/>
    </source>
</evidence>
<dbReference type="AlphaFoldDB" id="Q54C15"/>
<organism evidence="2 3">
    <name type="scientific">Dictyostelium discoideum</name>
    <name type="common">Social amoeba</name>
    <dbReference type="NCBI Taxonomy" id="44689"/>
    <lineage>
        <taxon>Eukaryota</taxon>
        <taxon>Amoebozoa</taxon>
        <taxon>Evosea</taxon>
        <taxon>Eumycetozoa</taxon>
        <taxon>Dictyostelia</taxon>
        <taxon>Dictyosteliales</taxon>
        <taxon>Dictyosteliaceae</taxon>
        <taxon>Dictyostelium</taxon>
    </lineage>
</organism>
<feature type="signal peptide" evidence="1">
    <location>
        <begin position="1"/>
        <end position="20"/>
    </location>
</feature>
<feature type="chain" id="PRO_5004248955" evidence="1">
    <location>
        <begin position="21"/>
        <end position="155"/>
    </location>
</feature>
<dbReference type="HOGENOM" id="CLU_1698781_0_0_1"/>
<gene>
    <name evidence="2" type="ORF">DDB_G0293208</name>
</gene>
<dbReference type="EMBL" id="AAFI02000200">
    <property type="protein sequence ID" value="EAL60803.1"/>
    <property type="molecule type" value="Genomic_DNA"/>
</dbReference>
<sequence length="155" mass="17221">MKYLLLSLILLISTSTFINASLNIKYGSCQGSCSCASNMIENFQTSESLEVIKIPDYPESVSFSNLFNASWNPSTKTITFTETGSFTIRHQELIYPINVTDNSYNVPQCAYQIQSTTSSSCFYQVLCNTNQDNSSTSLKSTSLILTIILIFSLLL</sequence>
<keyword evidence="1" id="KW-0732">Signal</keyword>
<dbReference type="dictyBase" id="DDB_G0293208"/>
<dbReference type="GeneID" id="8629133"/>
<dbReference type="InParanoid" id="Q54C15"/>
<dbReference type="VEuPathDB" id="AmoebaDB:DDB_G0293208"/>
<dbReference type="Proteomes" id="UP000002195">
    <property type="component" value="Unassembled WGS sequence"/>
</dbReference>
<dbReference type="eggNOG" id="ENOG502RI9Y">
    <property type="taxonomic scope" value="Eukaryota"/>
</dbReference>
<reference evidence="2 3" key="1">
    <citation type="journal article" date="2005" name="Nature">
        <title>The genome of the social amoeba Dictyostelium discoideum.</title>
        <authorList>
            <consortium name="The Dictyostelium discoideum Sequencing Consortium"/>
            <person name="Eichinger L."/>
            <person name="Pachebat J.A."/>
            <person name="Glockner G."/>
            <person name="Rajandream M.A."/>
            <person name="Sucgang R."/>
            <person name="Berriman M."/>
            <person name="Song J."/>
            <person name="Olsen R."/>
            <person name="Szafranski K."/>
            <person name="Xu Q."/>
            <person name="Tunggal B."/>
            <person name="Kummerfeld S."/>
            <person name="Madera M."/>
            <person name="Konfortov B.A."/>
            <person name="Rivero F."/>
            <person name="Bankier A.T."/>
            <person name="Lehmann R."/>
            <person name="Hamlin N."/>
            <person name="Davies R."/>
            <person name="Gaudet P."/>
            <person name="Fey P."/>
            <person name="Pilcher K."/>
            <person name="Chen G."/>
            <person name="Saunders D."/>
            <person name="Sodergren E."/>
            <person name="Davis P."/>
            <person name="Kerhornou A."/>
            <person name="Nie X."/>
            <person name="Hall N."/>
            <person name="Anjard C."/>
            <person name="Hemphill L."/>
            <person name="Bason N."/>
            <person name="Farbrother P."/>
            <person name="Desany B."/>
            <person name="Just E."/>
            <person name="Morio T."/>
            <person name="Rost R."/>
            <person name="Churcher C."/>
            <person name="Cooper J."/>
            <person name="Haydock S."/>
            <person name="van Driessche N."/>
            <person name="Cronin A."/>
            <person name="Goodhead I."/>
            <person name="Muzny D."/>
            <person name="Mourier T."/>
            <person name="Pain A."/>
            <person name="Lu M."/>
            <person name="Harper D."/>
            <person name="Lindsay R."/>
            <person name="Hauser H."/>
            <person name="James K."/>
            <person name="Quiles M."/>
            <person name="Madan Babu M."/>
            <person name="Saito T."/>
            <person name="Buchrieser C."/>
            <person name="Wardroper A."/>
            <person name="Felder M."/>
            <person name="Thangavelu M."/>
            <person name="Johnson D."/>
            <person name="Knights A."/>
            <person name="Loulseged H."/>
            <person name="Mungall K."/>
            <person name="Oliver K."/>
            <person name="Price C."/>
            <person name="Quail M.A."/>
            <person name="Urushihara H."/>
            <person name="Hernandez J."/>
            <person name="Rabbinowitsch E."/>
            <person name="Steffen D."/>
            <person name="Sanders M."/>
            <person name="Ma J."/>
            <person name="Kohara Y."/>
            <person name="Sharp S."/>
            <person name="Simmonds M."/>
            <person name="Spiegler S."/>
            <person name="Tivey A."/>
            <person name="Sugano S."/>
            <person name="White B."/>
            <person name="Walker D."/>
            <person name="Woodward J."/>
            <person name="Winckler T."/>
            <person name="Tanaka Y."/>
            <person name="Shaulsky G."/>
            <person name="Schleicher M."/>
            <person name="Weinstock G."/>
            <person name="Rosenthal A."/>
            <person name="Cox E.C."/>
            <person name="Chisholm R.L."/>
            <person name="Gibbs R."/>
            <person name="Loomis W.F."/>
            <person name="Platzer M."/>
            <person name="Kay R.R."/>
            <person name="Williams J."/>
            <person name="Dear P.H."/>
            <person name="Noegel A.A."/>
            <person name="Barrell B."/>
            <person name="Kuspa A."/>
        </authorList>
    </citation>
    <scope>NUCLEOTIDE SEQUENCE [LARGE SCALE GENOMIC DNA]</scope>
    <source>
        <strain evidence="2 3">AX4</strain>
    </source>
</reference>
<keyword evidence="3" id="KW-1185">Reference proteome</keyword>
<dbReference type="KEGG" id="ddi:DDB_G0293208"/>
<accession>Q54C15</accession>
<evidence type="ECO:0000313" key="2">
    <source>
        <dbReference type="EMBL" id="EAL60803.1"/>
    </source>
</evidence>
<proteinExistence type="predicted"/>
<dbReference type="RefSeq" id="XP_629251.1">
    <property type="nucleotide sequence ID" value="XM_629249.1"/>
</dbReference>
<name>Q54C15_DICDI</name>